<dbReference type="EMBL" id="DVGK01000004">
    <property type="protein sequence ID" value="HIR12337.1"/>
    <property type="molecule type" value="Genomic_DNA"/>
</dbReference>
<proteinExistence type="predicted"/>
<sequence>MSSNSGREAGRCMKQLGWYDTGNRGAIGEKTYEYREPWRFRQWEMEEERQEREGRREERETPVHLNEEETRWLEIRSRDFVDSARREERWEKADSRREEKQTGDFYYAKEGYPGILKEEKEMEADAKVMQSLYPSEAKEILPYVWEECDKMEYEGSMMFDERPDQVSVRRLGEQILERARGQGEECSEEMAQVVLIQEMYRRRCRRKRCRPAFCRNSGRK</sequence>
<evidence type="ECO:0000256" key="1">
    <source>
        <dbReference type="SAM" id="MobiDB-lite"/>
    </source>
</evidence>
<evidence type="ECO:0000313" key="3">
    <source>
        <dbReference type="Proteomes" id="UP000886757"/>
    </source>
</evidence>
<organism evidence="2 3">
    <name type="scientific">Candidatus Choladousia intestinavium</name>
    <dbReference type="NCBI Taxonomy" id="2840727"/>
    <lineage>
        <taxon>Bacteria</taxon>
        <taxon>Bacillati</taxon>
        <taxon>Bacillota</taxon>
        <taxon>Clostridia</taxon>
        <taxon>Lachnospirales</taxon>
        <taxon>Lachnospiraceae</taxon>
        <taxon>Lachnospiraceae incertae sedis</taxon>
        <taxon>Candidatus Choladousia</taxon>
    </lineage>
</organism>
<feature type="region of interest" description="Disordered" evidence="1">
    <location>
        <begin position="1"/>
        <end position="25"/>
    </location>
</feature>
<gene>
    <name evidence="2" type="ORF">IAB31_00225</name>
</gene>
<accession>A0A9D1ABJ2</accession>
<name>A0A9D1ABJ2_9FIRM</name>
<protein>
    <submittedName>
        <fullName evidence="2">Uncharacterized protein</fullName>
    </submittedName>
</protein>
<reference evidence="2" key="1">
    <citation type="submission" date="2020-10" db="EMBL/GenBank/DDBJ databases">
        <authorList>
            <person name="Gilroy R."/>
        </authorList>
    </citation>
    <scope>NUCLEOTIDE SEQUENCE</scope>
    <source>
        <strain evidence="2">ChiSjej4B22-8148</strain>
    </source>
</reference>
<evidence type="ECO:0000313" key="2">
    <source>
        <dbReference type="EMBL" id="HIR12337.1"/>
    </source>
</evidence>
<reference evidence="2" key="2">
    <citation type="journal article" date="2021" name="PeerJ">
        <title>Extensive microbial diversity within the chicken gut microbiome revealed by metagenomics and culture.</title>
        <authorList>
            <person name="Gilroy R."/>
            <person name="Ravi A."/>
            <person name="Getino M."/>
            <person name="Pursley I."/>
            <person name="Horton D.L."/>
            <person name="Alikhan N.F."/>
            <person name="Baker D."/>
            <person name="Gharbi K."/>
            <person name="Hall N."/>
            <person name="Watson M."/>
            <person name="Adriaenssens E.M."/>
            <person name="Foster-Nyarko E."/>
            <person name="Jarju S."/>
            <person name="Secka A."/>
            <person name="Antonio M."/>
            <person name="Oren A."/>
            <person name="Chaudhuri R.R."/>
            <person name="La Ragione R."/>
            <person name="Hildebrand F."/>
            <person name="Pallen M.J."/>
        </authorList>
    </citation>
    <scope>NUCLEOTIDE SEQUENCE</scope>
    <source>
        <strain evidence="2">ChiSjej4B22-8148</strain>
    </source>
</reference>
<dbReference type="Proteomes" id="UP000886757">
    <property type="component" value="Unassembled WGS sequence"/>
</dbReference>
<dbReference type="AlphaFoldDB" id="A0A9D1ABJ2"/>
<comment type="caution">
    <text evidence="2">The sequence shown here is derived from an EMBL/GenBank/DDBJ whole genome shotgun (WGS) entry which is preliminary data.</text>
</comment>